<evidence type="ECO:0000256" key="2">
    <source>
        <dbReference type="ARBA" id="ARBA00022448"/>
    </source>
</evidence>
<evidence type="ECO:0000256" key="8">
    <source>
        <dbReference type="RuleBase" id="RU363032"/>
    </source>
</evidence>
<evidence type="ECO:0000313" key="11">
    <source>
        <dbReference type="Proteomes" id="UP000247612"/>
    </source>
</evidence>
<comment type="subcellular location">
    <subcellularLocation>
        <location evidence="1 8">Cell membrane</location>
        <topology evidence="1 8">Multi-pass membrane protein</topology>
    </subcellularLocation>
</comment>
<evidence type="ECO:0000256" key="4">
    <source>
        <dbReference type="ARBA" id="ARBA00022692"/>
    </source>
</evidence>
<sequence>MADEHLLAIIVDSFWKILLPGLTMTIPLTIISFTLALLLAVIAALVQFADLKGLKQLARFYIWVFRGTPLLVQLFVVFYGLPNIGILIDPFPAAVLVFSFNEGAYCAETIRSALESVPKGQFEAGLCVGMSYMQIMRRIILPQALRTAFPPLSNSLIAMVKDTSLAANITVSEMFMATQRIVARTYEPLLLYIEVGLIYLLFSSVLTFLQRLGEKKLSTYGNQEG</sequence>
<dbReference type="InterPro" id="IPR035906">
    <property type="entry name" value="MetI-like_sf"/>
</dbReference>
<organism evidence="10 11">
    <name type="scientific">Dielma fastidiosa</name>
    <dbReference type="NCBI Taxonomy" id="1034346"/>
    <lineage>
        <taxon>Bacteria</taxon>
        <taxon>Bacillati</taxon>
        <taxon>Bacillota</taxon>
        <taxon>Erysipelotrichia</taxon>
        <taxon>Erysipelotrichales</taxon>
        <taxon>Erysipelotrichaceae</taxon>
        <taxon>Dielma</taxon>
    </lineage>
</organism>
<feature type="domain" description="ABC transmembrane type-1" evidence="9">
    <location>
        <begin position="22"/>
        <end position="210"/>
    </location>
</feature>
<comment type="caution">
    <text evidence="10">The sequence shown here is derived from an EMBL/GenBank/DDBJ whole genome shotgun (WGS) entry which is preliminary data.</text>
</comment>
<proteinExistence type="inferred from homology"/>
<evidence type="ECO:0000256" key="3">
    <source>
        <dbReference type="ARBA" id="ARBA00022475"/>
    </source>
</evidence>
<keyword evidence="2 8" id="KW-0813">Transport</keyword>
<dbReference type="Pfam" id="PF00528">
    <property type="entry name" value="BPD_transp_1"/>
    <property type="match status" value="1"/>
</dbReference>
<comment type="similarity">
    <text evidence="8">Belongs to the binding-protein-dependent transport system permease family.</text>
</comment>
<dbReference type="EMBL" id="QJKH01000013">
    <property type="protein sequence ID" value="PXX76828.1"/>
    <property type="molecule type" value="Genomic_DNA"/>
</dbReference>
<accession>A0A318KJP6</accession>
<protein>
    <submittedName>
        <fullName evidence="10">Amino acid ABC transporter membrane protein (PAAT family)</fullName>
    </submittedName>
</protein>
<dbReference type="RefSeq" id="WP_022939611.1">
    <property type="nucleotide sequence ID" value="NZ_CABKRQ010000011.1"/>
</dbReference>
<dbReference type="GO" id="GO:0022857">
    <property type="term" value="F:transmembrane transporter activity"/>
    <property type="evidence" value="ECO:0007669"/>
    <property type="project" value="InterPro"/>
</dbReference>
<dbReference type="InterPro" id="IPR010065">
    <property type="entry name" value="AA_ABC_transptr_permease_3TM"/>
</dbReference>
<dbReference type="InterPro" id="IPR043429">
    <property type="entry name" value="ArtM/GltK/GlnP/TcyL/YhdX-like"/>
</dbReference>
<dbReference type="AlphaFoldDB" id="A0A318KJP6"/>
<dbReference type="InterPro" id="IPR000515">
    <property type="entry name" value="MetI-like"/>
</dbReference>
<name>A0A318KJP6_9FIRM</name>
<feature type="transmembrane region" description="Helical" evidence="8">
    <location>
        <begin position="24"/>
        <end position="48"/>
    </location>
</feature>
<keyword evidence="4 8" id="KW-0812">Transmembrane</keyword>
<keyword evidence="7 8" id="KW-0472">Membrane</keyword>
<keyword evidence="11" id="KW-1185">Reference proteome</keyword>
<evidence type="ECO:0000313" key="10">
    <source>
        <dbReference type="EMBL" id="PXX76828.1"/>
    </source>
</evidence>
<keyword evidence="3" id="KW-1003">Cell membrane</keyword>
<evidence type="ECO:0000256" key="1">
    <source>
        <dbReference type="ARBA" id="ARBA00004651"/>
    </source>
</evidence>
<dbReference type="PANTHER" id="PTHR30614:SF0">
    <property type="entry name" value="L-CYSTINE TRANSPORT SYSTEM PERMEASE PROTEIN TCYL"/>
    <property type="match status" value="1"/>
</dbReference>
<dbReference type="PROSITE" id="PS50928">
    <property type="entry name" value="ABC_TM1"/>
    <property type="match status" value="1"/>
</dbReference>
<dbReference type="OrthoDB" id="9787841at2"/>
<keyword evidence="6 8" id="KW-1133">Transmembrane helix</keyword>
<feature type="transmembrane region" description="Helical" evidence="8">
    <location>
        <begin position="60"/>
        <end position="81"/>
    </location>
</feature>
<dbReference type="CDD" id="cd06261">
    <property type="entry name" value="TM_PBP2"/>
    <property type="match status" value="1"/>
</dbReference>
<dbReference type="PANTHER" id="PTHR30614">
    <property type="entry name" value="MEMBRANE COMPONENT OF AMINO ACID ABC TRANSPORTER"/>
    <property type="match status" value="1"/>
</dbReference>
<evidence type="ECO:0000256" key="5">
    <source>
        <dbReference type="ARBA" id="ARBA00022970"/>
    </source>
</evidence>
<dbReference type="GO" id="GO:0006865">
    <property type="term" value="P:amino acid transport"/>
    <property type="evidence" value="ECO:0007669"/>
    <property type="project" value="UniProtKB-KW"/>
</dbReference>
<keyword evidence="5" id="KW-0029">Amino-acid transport</keyword>
<evidence type="ECO:0000259" key="9">
    <source>
        <dbReference type="PROSITE" id="PS50928"/>
    </source>
</evidence>
<gene>
    <name evidence="10" type="ORF">DES51_11322</name>
</gene>
<evidence type="ECO:0000256" key="7">
    <source>
        <dbReference type="ARBA" id="ARBA00023136"/>
    </source>
</evidence>
<evidence type="ECO:0000256" key="6">
    <source>
        <dbReference type="ARBA" id="ARBA00022989"/>
    </source>
</evidence>
<dbReference type="GO" id="GO:0043190">
    <property type="term" value="C:ATP-binding cassette (ABC) transporter complex"/>
    <property type="evidence" value="ECO:0007669"/>
    <property type="project" value="InterPro"/>
</dbReference>
<feature type="transmembrane region" description="Helical" evidence="8">
    <location>
        <begin position="189"/>
        <end position="209"/>
    </location>
</feature>
<dbReference type="Proteomes" id="UP000247612">
    <property type="component" value="Unassembled WGS sequence"/>
</dbReference>
<dbReference type="STRING" id="1034346.GCA_000313565_03333"/>
<dbReference type="Gene3D" id="1.10.3720.10">
    <property type="entry name" value="MetI-like"/>
    <property type="match status" value="1"/>
</dbReference>
<dbReference type="SUPFAM" id="SSF161098">
    <property type="entry name" value="MetI-like"/>
    <property type="match status" value="1"/>
</dbReference>
<dbReference type="NCBIfam" id="TIGR01726">
    <property type="entry name" value="HEQRo_perm_3TM"/>
    <property type="match status" value="1"/>
</dbReference>
<reference evidence="10 11" key="1">
    <citation type="submission" date="2018-05" db="EMBL/GenBank/DDBJ databases">
        <title>Genomic Encyclopedia of Type Strains, Phase IV (KMG-IV): sequencing the most valuable type-strain genomes for metagenomic binning, comparative biology and taxonomic classification.</title>
        <authorList>
            <person name="Goeker M."/>
        </authorList>
    </citation>
    <scope>NUCLEOTIDE SEQUENCE [LARGE SCALE GENOMIC DNA]</scope>
    <source>
        <strain evidence="10 11">JC118</strain>
    </source>
</reference>